<dbReference type="Proteomes" id="UP000050430">
    <property type="component" value="Unassembled WGS sequence"/>
</dbReference>
<dbReference type="EMBL" id="LGCK01000007">
    <property type="protein sequence ID" value="KPL72830.1"/>
    <property type="molecule type" value="Genomic_DNA"/>
</dbReference>
<evidence type="ECO:0000313" key="2">
    <source>
        <dbReference type="Proteomes" id="UP000050430"/>
    </source>
</evidence>
<dbReference type="Pfam" id="PF04977">
    <property type="entry name" value="DivIC"/>
    <property type="match status" value="1"/>
</dbReference>
<reference evidence="1 2" key="1">
    <citation type="submission" date="2015-07" db="EMBL/GenBank/DDBJ databases">
        <title>Genome sequence of Leptolinea tardivitalis DSM 16556.</title>
        <authorList>
            <person name="Hemp J."/>
            <person name="Ward L.M."/>
            <person name="Pace L.A."/>
            <person name="Fischer W.W."/>
        </authorList>
    </citation>
    <scope>NUCLEOTIDE SEQUENCE [LARGE SCALE GENOMIC DNA]</scope>
    <source>
        <strain evidence="1 2">YMTK-2</strain>
    </source>
</reference>
<evidence type="ECO:0008006" key="3">
    <source>
        <dbReference type="Google" id="ProtNLM"/>
    </source>
</evidence>
<dbReference type="AlphaFoldDB" id="A0A0P6X0V2"/>
<dbReference type="RefSeq" id="WP_062531924.1">
    <property type="nucleotide sequence ID" value="NZ_BBYA01000008.1"/>
</dbReference>
<proteinExistence type="predicted"/>
<sequence length="134" mass="15326">MKNLLANLWQNKRQLFMGLAVIFLLLLFLDLNNRIGELYTLTNQRSVMRTQVEMLQSTEKALRKQIAYATSESAVEEWARQDNNLSLPGDKVVIPLPQPGYTVVPTVQPTPTMVVLENWQVWKLLFLGEKSPSP</sequence>
<organism evidence="1 2">
    <name type="scientific">Leptolinea tardivitalis</name>
    <dbReference type="NCBI Taxonomy" id="229920"/>
    <lineage>
        <taxon>Bacteria</taxon>
        <taxon>Bacillati</taxon>
        <taxon>Chloroflexota</taxon>
        <taxon>Anaerolineae</taxon>
        <taxon>Anaerolineales</taxon>
        <taxon>Anaerolineaceae</taxon>
        <taxon>Leptolinea</taxon>
    </lineage>
</organism>
<keyword evidence="2" id="KW-1185">Reference proteome</keyword>
<evidence type="ECO:0000313" key="1">
    <source>
        <dbReference type="EMBL" id="KPL72830.1"/>
    </source>
</evidence>
<gene>
    <name evidence="1" type="ORF">ADM99_07150</name>
</gene>
<accession>A0A0P6X0V2</accession>
<protein>
    <recommendedName>
        <fullName evidence="3">Septum formation initiator</fullName>
    </recommendedName>
</protein>
<name>A0A0P6X0V2_9CHLR</name>
<dbReference type="InterPro" id="IPR007060">
    <property type="entry name" value="FtsL/DivIC"/>
</dbReference>
<comment type="caution">
    <text evidence="1">The sequence shown here is derived from an EMBL/GenBank/DDBJ whole genome shotgun (WGS) entry which is preliminary data.</text>
</comment>